<dbReference type="Pfam" id="PF01713">
    <property type="entry name" value="Smr"/>
    <property type="match status" value="1"/>
</dbReference>
<proteinExistence type="predicted"/>
<dbReference type="EMBL" id="FWFO01000005">
    <property type="protein sequence ID" value="SLN69309.1"/>
    <property type="molecule type" value="Genomic_DNA"/>
</dbReference>
<evidence type="ECO:0000259" key="2">
    <source>
        <dbReference type="PROSITE" id="PS50828"/>
    </source>
</evidence>
<sequence length="195" mass="21760">MARRRLSEEEVDLWNKVVEKADRLNPARVEEGHATSLPKPKPTKDPIEPLTKFSVGQKAGAKPARNSLKPSITQHLSKMPVQMDNKAYGRMKRGKLKPEGRIDLHGMRVDTAHPALTRFILSSQASGKRLVLVITGKGKDRDEPGPIPTPRGVLRNQVPQWLSLPPLSKAVMQVTPAHLSHGGYGAYYVYLRRLR</sequence>
<dbReference type="InterPro" id="IPR002625">
    <property type="entry name" value="Smr_dom"/>
</dbReference>
<feature type="compositionally biased region" description="Basic and acidic residues" evidence="1">
    <location>
        <begin position="22"/>
        <end position="33"/>
    </location>
</feature>
<dbReference type="Gene3D" id="3.30.1370.110">
    <property type="match status" value="1"/>
</dbReference>
<dbReference type="SMART" id="SM00463">
    <property type="entry name" value="SMR"/>
    <property type="match status" value="1"/>
</dbReference>
<evidence type="ECO:0000313" key="3">
    <source>
        <dbReference type="EMBL" id="SLN69309.1"/>
    </source>
</evidence>
<evidence type="ECO:0000313" key="4">
    <source>
        <dbReference type="Proteomes" id="UP000193077"/>
    </source>
</evidence>
<dbReference type="RefSeq" id="WP_085797662.1">
    <property type="nucleotide sequence ID" value="NZ_FWFO01000005.1"/>
</dbReference>
<evidence type="ECO:0000256" key="1">
    <source>
        <dbReference type="SAM" id="MobiDB-lite"/>
    </source>
</evidence>
<dbReference type="AlphaFoldDB" id="A0A1Y5TPZ2"/>
<feature type="region of interest" description="Disordered" evidence="1">
    <location>
        <begin position="22"/>
        <end position="50"/>
    </location>
</feature>
<name>A0A1Y5TPZ2_9RHOB</name>
<gene>
    <name evidence="3" type="ORF">TRL7639_04014</name>
</gene>
<protein>
    <recommendedName>
        <fullName evidence="2">Smr domain-containing protein</fullName>
    </recommendedName>
</protein>
<feature type="domain" description="Smr" evidence="2">
    <location>
        <begin position="102"/>
        <end position="192"/>
    </location>
</feature>
<dbReference type="InterPro" id="IPR036063">
    <property type="entry name" value="Smr_dom_sf"/>
</dbReference>
<organism evidence="3 4">
    <name type="scientific">Falsiruegeria litorea R37</name>
    <dbReference type="NCBI Taxonomy" id="1200284"/>
    <lineage>
        <taxon>Bacteria</taxon>
        <taxon>Pseudomonadati</taxon>
        <taxon>Pseudomonadota</taxon>
        <taxon>Alphaproteobacteria</taxon>
        <taxon>Rhodobacterales</taxon>
        <taxon>Roseobacteraceae</taxon>
        <taxon>Falsiruegeria</taxon>
    </lineage>
</organism>
<accession>A0A1Y5TPZ2</accession>
<dbReference type="PROSITE" id="PS50828">
    <property type="entry name" value="SMR"/>
    <property type="match status" value="1"/>
</dbReference>
<dbReference type="SUPFAM" id="SSF160443">
    <property type="entry name" value="SMR domain-like"/>
    <property type="match status" value="1"/>
</dbReference>
<keyword evidence="4" id="KW-1185">Reference proteome</keyword>
<dbReference type="PANTHER" id="PTHR35562">
    <property type="entry name" value="DNA ENDONUCLEASE SMRA-RELATED"/>
    <property type="match status" value="1"/>
</dbReference>
<dbReference type="OrthoDB" id="7165597at2"/>
<dbReference type="PANTHER" id="PTHR35562:SF2">
    <property type="entry name" value="DNA ENDONUCLEASE SMRA-RELATED"/>
    <property type="match status" value="1"/>
</dbReference>
<reference evidence="3 4" key="1">
    <citation type="submission" date="2017-03" db="EMBL/GenBank/DDBJ databases">
        <authorList>
            <person name="Afonso C.L."/>
            <person name="Miller P.J."/>
            <person name="Scott M.A."/>
            <person name="Spackman E."/>
            <person name="Goraichik I."/>
            <person name="Dimitrov K.M."/>
            <person name="Suarez D.L."/>
            <person name="Swayne D.E."/>
        </authorList>
    </citation>
    <scope>NUCLEOTIDE SEQUENCE [LARGE SCALE GENOMIC DNA]</scope>
    <source>
        <strain evidence="3 4">CECT 7639</strain>
    </source>
</reference>
<dbReference type="Proteomes" id="UP000193077">
    <property type="component" value="Unassembled WGS sequence"/>
</dbReference>